<feature type="region of interest" description="Disordered" evidence="9">
    <location>
        <begin position="943"/>
        <end position="962"/>
    </location>
</feature>
<feature type="region of interest" description="Disordered" evidence="9">
    <location>
        <begin position="856"/>
        <end position="886"/>
    </location>
</feature>
<feature type="domain" description="Cadherin" evidence="11">
    <location>
        <begin position="70"/>
        <end position="208"/>
    </location>
</feature>
<dbReference type="AlphaFoldDB" id="A0A1I8IKF9"/>
<reference evidence="13" key="1">
    <citation type="submission" date="2016-11" db="UniProtKB">
        <authorList>
            <consortium name="WormBaseParasite"/>
        </authorList>
    </citation>
    <scope>IDENTIFICATION</scope>
</reference>
<dbReference type="Proteomes" id="UP000095280">
    <property type="component" value="Unplaced"/>
</dbReference>
<evidence type="ECO:0000256" key="1">
    <source>
        <dbReference type="ARBA" id="ARBA00004167"/>
    </source>
</evidence>
<evidence type="ECO:0000256" key="9">
    <source>
        <dbReference type="SAM" id="MobiDB-lite"/>
    </source>
</evidence>
<evidence type="ECO:0000256" key="6">
    <source>
        <dbReference type="ARBA" id="ARBA00023136"/>
    </source>
</evidence>
<feature type="region of interest" description="Disordered" evidence="9">
    <location>
        <begin position="968"/>
        <end position="987"/>
    </location>
</feature>
<dbReference type="PROSITE" id="PS00232">
    <property type="entry name" value="CADHERIN_1"/>
    <property type="match status" value="3"/>
</dbReference>
<feature type="domain" description="Cadherin" evidence="11">
    <location>
        <begin position="746"/>
        <end position="866"/>
    </location>
</feature>
<evidence type="ECO:0000256" key="10">
    <source>
        <dbReference type="SAM" id="Phobius"/>
    </source>
</evidence>
<evidence type="ECO:0000256" key="3">
    <source>
        <dbReference type="ARBA" id="ARBA00022737"/>
    </source>
</evidence>
<dbReference type="PROSITE" id="PS50268">
    <property type="entry name" value="CADHERIN_2"/>
    <property type="match status" value="6"/>
</dbReference>
<dbReference type="PRINTS" id="PR00205">
    <property type="entry name" value="CADHERIN"/>
</dbReference>
<dbReference type="GO" id="GO:0007156">
    <property type="term" value="P:homophilic cell adhesion via plasma membrane adhesion molecules"/>
    <property type="evidence" value="ECO:0007669"/>
    <property type="project" value="InterPro"/>
</dbReference>
<comment type="subcellular location">
    <subcellularLocation>
        <location evidence="1">Membrane</location>
        <topology evidence="1">Single-pass membrane protein</topology>
    </subcellularLocation>
</comment>
<dbReference type="InterPro" id="IPR020894">
    <property type="entry name" value="Cadherin_CS"/>
</dbReference>
<feature type="compositionally biased region" description="Polar residues" evidence="9">
    <location>
        <begin position="976"/>
        <end position="987"/>
    </location>
</feature>
<feature type="transmembrane region" description="Helical" evidence="10">
    <location>
        <begin position="896"/>
        <end position="919"/>
    </location>
</feature>
<proteinExistence type="predicted"/>
<keyword evidence="6 10" id="KW-0472">Membrane</keyword>
<evidence type="ECO:0000256" key="7">
    <source>
        <dbReference type="ARBA" id="ARBA00023180"/>
    </source>
</evidence>
<accession>A0A1I8IKF9</accession>
<dbReference type="PANTHER" id="PTHR24028">
    <property type="entry name" value="CADHERIN-87A"/>
    <property type="match status" value="1"/>
</dbReference>
<dbReference type="WBParaSite" id="maker-uti_cns_0013390-snap-gene-0.3-mRNA-1">
    <property type="protein sequence ID" value="maker-uti_cns_0013390-snap-gene-0.3-mRNA-1"/>
    <property type="gene ID" value="maker-uti_cns_0013390-snap-gene-0.3"/>
</dbReference>
<keyword evidence="3" id="KW-0677">Repeat</keyword>
<evidence type="ECO:0000256" key="5">
    <source>
        <dbReference type="ARBA" id="ARBA00022989"/>
    </source>
</evidence>
<name>A0A1I8IKF9_9PLAT</name>
<keyword evidence="4 8" id="KW-0106">Calcium</keyword>
<dbReference type="SMART" id="SM00112">
    <property type="entry name" value="CA"/>
    <property type="match status" value="6"/>
</dbReference>
<dbReference type="SUPFAM" id="SSF49313">
    <property type="entry name" value="Cadherin-like"/>
    <property type="match status" value="6"/>
</dbReference>
<keyword evidence="2 10" id="KW-0812">Transmembrane</keyword>
<feature type="domain" description="Cadherin" evidence="11">
    <location>
        <begin position="483"/>
        <end position="595"/>
    </location>
</feature>
<dbReference type="PANTHER" id="PTHR24028:SF146">
    <property type="entry name" value="CADHERIN 96CB, ISOFORM D-RELATED"/>
    <property type="match status" value="1"/>
</dbReference>
<dbReference type="InterPro" id="IPR050174">
    <property type="entry name" value="Protocadherin/Cadherin-CA"/>
</dbReference>
<evidence type="ECO:0000256" key="2">
    <source>
        <dbReference type="ARBA" id="ARBA00022692"/>
    </source>
</evidence>
<dbReference type="InterPro" id="IPR002126">
    <property type="entry name" value="Cadherin-like_dom"/>
</dbReference>
<feature type="domain" description="Cadherin" evidence="11">
    <location>
        <begin position="337"/>
        <end position="467"/>
    </location>
</feature>
<evidence type="ECO:0000313" key="12">
    <source>
        <dbReference type="Proteomes" id="UP000095280"/>
    </source>
</evidence>
<dbReference type="GO" id="GO:0005886">
    <property type="term" value="C:plasma membrane"/>
    <property type="evidence" value="ECO:0007669"/>
    <property type="project" value="InterPro"/>
</dbReference>
<feature type="domain" description="Cadherin" evidence="11">
    <location>
        <begin position="210"/>
        <end position="329"/>
    </location>
</feature>
<dbReference type="CDD" id="cd11304">
    <property type="entry name" value="Cadherin_repeat"/>
    <property type="match status" value="6"/>
</dbReference>
<organism evidence="12 13">
    <name type="scientific">Macrostomum lignano</name>
    <dbReference type="NCBI Taxonomy" id="282301"/>
    <lineage>
        <taxon>Eukaryota</taxon>
        <taxon>Metazoa</taxon>
        <taxon>Spiralia</taxon>
        <taxon>Lophotrochozoa</taxon>
        <taxon>Platyhelminthes</taxon>
        <taxon>Rhabditophora</taxon>
        <taxon>Macrostomorpha</taxon>
        <taxon>Macrostomida</taxon>
        <taxon>Macrostomidae</taxon>
        <taxon>Macrostomum</taxon>
    </lineage>
</organism>
<evidence type="ECO:0000256" key="4">
    <source>
        <dbReference type="ARBA" id="ARBA00022837"/>
    </source>
</evidence>
<sequence length="987" mass="105835">YTANEAAARAELTVKKRLDRESMCPEAGLCCSSAELICQLKLHFLDLGRTPGDRPDRRIRDINDHRPVFPEAERRIQVSEDAPPGQLVRLPLASDPDSDSNSVRDYSLLPRVGVFGLREDRAGSGRVTHLSLELLDRLDREAQPVHNLTLPPHSITHSIPTHPHHSNQPTPPPPHALYPQVATDIDGQNASLRLIVNVTDVNDNRPQFHPTGHRTVRVRESDPAGNCPVQLSAIDPDSGENGRVIFELDPHQPDLAAVDANFRVSPSSGFICLRRSLDYETKEIFELSVIARNPTPIRGDPGAGGAGSRLATATVTVLVVDENDEAPQLQLDYLDGTAEVTENDRRGHTLAALQATDRDRGDNGRVSCQIDQPDLRDVFELLPTAGSASAGASSGQPQRWRFYLGTRDGGPGLDREAHLKLGPMAAHREVVRLDVGIVCRDGGQPANVRFANASVLIGDVNDNAPALRLVRSAAAATAGGGDKDLLASASVPENRPPGFHVAKLDAHDLDFGVNGSVAFALDPAGTDTLALDAFDVRSDGLLVTRRTLDRESAMPPIDSFRVAVMAHDRGSAVRLSSTLTLHVRLIDENDNAPVILPLAGSAAAAAGAGLEFRLAENNKAGAAVGRLRVVDADFGPDEADWRRRRRRVSLSPAATSSSTPGGGARLPFRVRPSTGPDLDEFIIEATDVLDAERQAEYRFLLLASDGQHSSSCNVTVIVEDVNDHPPKIFYPCSGSGGNRSSSSVRRQLLRNHSVSWREPVGYTVLKVNANDEDFDKTGNGRFQFSLREAPAAGQSGDAVRPLFSVDPDGGQIRVAARMTGRDRGVRRLTVTATDRGQPRPLATECVFDVTVDSSEPRSQAALAPRLGEDGGGRDGGGVFTQVPPMPRQKQQFGDSVVLAVVGIFALLLLLATVLLLLYARHWHAAPGFLPDVLGACFGRREQRSQAGRGGGGGRGRKSAESAEAAGAAFLGVKSGQPDQLRSRPLSS</sequence>
<evidence type="ECO:0000259" key="11">
    <source>
        <dbReference type="PROSITE" id="PS50268"/>
    </source>
</evidence>
<dbReference type="InterPro" id="IPR015919">
    <property type="entry name" value="Cadherin-like_sf"/>
</dbReference>
<keyword evidence="5 10" id="KW-1133">Transmembrane helix</keyword>
<protein>
    <submittedName>
        <fullName evidence="13">Cadherin domain-containing protein</fullName>
    </submittedName>
</protein>
<keyword evidence="12" id="KW-1185">Reference proteome</keyword>
<feature type="region of interest" description="Disordered" evidence="9">
    <location>
        <begin position="153"/>
        <end position="174"/>
    </location>
</feature>
<dbReference type="GO" id="GO:0005509">
    <property type="term" value="F:calcium ion binding"/>
    <property type="evidence" value="ECO:0007669"/>
    <property type="project" value="UniProtKB-UniRule"/>
</dbReference>
<feature type="domain" description="Cadherin" evidence="11">
    <location>
        <begin position="606"/>
        <end position="728"/>
    </location>
</feature>
<feature type="region of interest" description="Disordered" evidence="9">
    <location>
        <begin position="645"/>
        <end position="669"/>
    </location>
</feature>
<feature type="region of interest" description="Disordered" evidence="9">
    <location>
        <begin position="77"/>
        <end position="104"/>
    </location>
</feature>
<keyword evidence="7" id="KW-0325">Glycoprotein</keyword>
<evidence type="ECO:0000256" key="8">
    <source>
        <dbReference type="PROSITE-ProRule" id="PRU00043"/>
    </source>
</evidence>
<dbReference type="Pfam" id="PF00028">
    <property type="entry name" value="Cadherin"/>
    <property type="match status" value="3"/>
</dbReference>
<evidence type="ECO:0000313" key="13">
    <source>
        <dbReference type="WBParaSite" id="maker-uti_cns_0013390-snap-gene-0.3-mRNA-1"/>
    </source>
</evidence>
<dbReference type="Gene3D" id="2.60.40.60">
    <property type="entry name" value="Cadherins"/>
    <property type="match status" value="7"/>
</dbReference>